<organism evidence="2">
    <name type="scientific">freshwater metagenome</name>
    <dbReference type="NCBI Taxonomy" id="449393"/>
    <lineage>
        <taxon>unclassified sequences</taxon>
        <taxon>metagenomes</taxon>
        <taxon>ecological metagenomes</taxon>
    </lineage>
</organism>
<dbReference type="InterPro" id="IPR051783">
    <property type="entry name" value="NAD(P)-dependent_oxidoreduct"/>
</dbReference>
<evidence type="ECO:0000259" key="1">
    <source>
        <dbReference type="Pfam" id="PF01370"/>
    </source>
</evidence>
<dbReference type="AlphaFoldDB" id="A0A6J7DTD9"/>
<dbReference type="InterPro" id="IPR036291">
    <property type="entry name" value="NAD(P)-bd_dom_sf"/>
</dbReference>
<dbReference type="PANTHER" id="PTHR48079:SF6">
    <property type="entry name" value="NAD(P)-BINDING DOMAIN-CONTAINING PROTEIN-RELATED"/>
    <property type="match status" value="1"/>
</dbReference>
<reference evidence="2" key="1">
    <citation type="submission" date="2020-05" db="EMBL/GenBank/DDBJ databases">
        <authorList>
            <person name="Chiriac C."/>
            <person name="Salcher M."/>
            <person name="Ghai R."/>
            <person name="Kavagutti S V."/>
        </authorList>
    </citation>
    <scope>NUCLEOTIDE SEQUENCE</scope>
</reference>
<dbReference type="PANTHER" id="PTHR48079">
    <property type="entry name" value="PROTEIN YEEZ"/>
    <property type="match status" value="1"/>
</dbReference>
<proteinExistence type="predicted"/>
<sequence length="339" mass="36724">MSTDVTNVVSFAYSPSPMKILVIGGTSFVGRGIALAAHERGHDVTVFNRGETPTDLPEAIHRLVGNRQSDLSALANLTFDATIDAIAYQRRDVELLHVAMGARVGYYLQISSISAYQNPAFDQADESTPRLKLGDVDPNANVTGATYGVLKAECERAAEELFGLSIGILRPTFVVGGHDKTFRFPYWVARIQKGGRVAFPGPGTNALQWIDARDLGTFAVLLTEQRFAGSVHALGSSPALNFGETLERIAAHVAPEGTTLVEVEPDRLKDSSWYTKFPLWSGTSSQTALNMSNAKALSLGLTLRTLEESVDDTAAWFGTREWPGHWLSQADEAALLEEA</sequence>
<dbReference type="SUPFAM" id="SSF51735">
    <property type="entry name" value="NAD(P)-binding Rossmann-fold domains"/>
    <property type="match status" value="1"/>
</dbReference>
<name>A0A6J7DTD9_9ZZZZ</name>
<accession>A0A6J7DTD9</accession>
<dbReference type="EMBL" id="CAFBLN010000031">
    <property type="protein sequence ID" value="CAB4871904.1"/>
    <property type="molecule type" value="Genomic_DNA"/>
</dbReference>
<gene>
    <name evidence="2" type="ORF">UFOPK3381_00858</name>
</gene>
<dbReference type="GO" id="GO:0004029">
    <property type="term" value="F:aldehyde dehydrogenase (NAD+) activity"/>
    <property type="evidence" value="ECO:0007669"/>
    <property type="project" value="TreeGrafter"/>
</dbReference>
<evidence type="ECO:0000313" key="2">
    <source>
        <dbReference type="EMBL" id="CAB4871904.1"/>
    </source>
</evidence>
<dbReference type="Pfam" id="PF01370">
    <property type="entry name" value="Epimerase"/>
    <property type="match status" value="1"/>
</dbReference>
<feature type="domain" description="NAD-dependent epimerase/dehydratase" evidence="1">
    <location>
        <begin position="20"/>
        <end position="226"/>
    </location>
</feature>
<dbReference type="InterPro" id="IPR001509">
    <property type="entry name" value="Epimerase_deHydtase"/>
</dbReference>
<dbReference type="Gene3D" id="3.40.50.720">
    <property type="entry name" value="NAD(P)-binding Rossmann-like Domain"/>
    <property type="match status" value="1"/>
</dbReference>
<protein>
    <submittedName>
        <fullName evidence="2">Unannotated protein</fullName>
    </submittedName>
</protein>
<dbReference type="GO" id="GO:0005737">
    <property type="term" value="C:cytoplasm"/>
    <property type="evidence" value="ECO:0007669"/>
    <property type="project" value="TreeGrafter"/>
</dbReference>